<dbReference type="InterPro" id="IPR002877">
    <property type="entry name" value="RNA_MeTrfase_FtsJ_dom"/>
</dbReference>
<accession>A0AA95F2E2</accession>
<keyword evidence="5" id="KW-0489">Methyltransferase</keyword>
<dbReference type="InterPro" id="IPR036986">
    <property type="entry name" value="S4_RNA-bd_sf"/>
</dbReference>
<dbReference type="GO" id="GO:0008168">
    <property type="term" value="F:methyltransferase activity"/>
    <property type="evidence" value="ECO:0007669"/>
    <property type="project" value="UniProtKB-KW"/>
</dbReference>
<dbReference type="InterPro" id="IPR002942">
    <property type="entry name" value="S4_RNA-bd"/>
</dbReference>
<dbReference type="Proteomes" id="UP001178662">
    <property type="component" value="Chromosome"/>
</dbReference>
<evidence type="ECO:0000256" key="2">
    <source>
        <dbReference type="ARBA" id="ARBA00029460"/>
    </source>
</evidence>
<evidence type="ECO:0000313" key="5">
    <source>
        <dbReference type="EMBL" id="WEK55608.1"/>
    </source>
</evidence>
<dbReference type="PANTHER" id="PTHR32319">
    <property type="entry name" value="BACTERIAL HEMOLYSIN-LIKE PROTEIN"/>
    <property type="match status" value="1"/>
</dbReference>
<dbReference type="PIRSF" id="PIRSF005578">
    <property type="entry name" value="TlyA"/>
    <property type="match status" value="1"/>
</dbReference>
<dbReference type="SMART" id="SM00363">
    <property type="entry name" value="S4"/>
    <property type="match status" value="1"/>
</dbReference>
<dbReference type="PROSITE" id="PS50889">
    <property type="entry name" value="S4"/>
    <property type="match status" value="1"/>
</dbReference>
<organism evidence="5 6">
    <name type="scientific">Candidatus Cohnella colombiensis</name>
    <dbReference type="NCBI Taxonomy" id="3121368"/>
    <lineage>
        <taxon>Bacteria</taxon>
        <taxon>Bacillati</taxon>
        <taxon>Bacillota</taxon>
        <taxon>Bacilli</taxon>
        <taxon>Bacillales</taxon>
        <taxon>Paenibacillaceae</taxon>
        <taxon>Cohnella</taxon>
    </lineage>
</organism>
<evidence type="ECO:0000259" key="4">
    <source>
        <dbReference type="SMART" id="SM00363"/>
    </source>
</evidence>
<dbReference type="GO" id="GO:0003723">
    <property type="term" value="F:RNA binding"/>
    <property type="evidence" value="ECO:0007669"/>
    <property type="project" value="UniProtKB-KW"/>
</dbReference>
<dbReference type="InterPro" id="IPR029063">
    <property type="entry name" value="SAM-dependent_MTases_sf"/>
</dbReference>
<dbReference type="Pfam" id="PF01728">
    <property type="entry name" value="FtsJ"/>
    <property type="match status" value="1"/>
</dbReference>
<dbReference type="CDD" id="cd02440">
    <property type="entry name" value="AdoMet_MTases"/>
    <property type="match status" value="1"/>
</dbReference>
<reference evidence="5" key="1">
    <citation type="submission" date="2023-03" db="EMBL/GenBank/DDBJ databases">
        <title>Andean soil-derived lignocellulolytic bacterial consortium as a source of novel taxa and putative plastic-active enzymes.</title>
        <authorList>
            <person name="Diaz-Garcia L."/>
            <person name="Chuvochina M."/>
            <person name="Feuerriegel G."/>
            <person name="Bunk B."/>
            <person name="Sproer C."/>
            <person name="Streit W.R."/>
            <person name="Rodriguez L.M."/>
            <person name="Overmann J."/>
            <person name="Jimenez D.J."/>
        </authorList>
    </citation>
    <scope>NUCLEOTIDE SEQUENCE</scope>
    <source>
        <strain evidence="5">MAG 2441</strain>
    </source>
</reference>
<dbReference type="InterPro" id="IPR047048">
    <property type="entry name" value="TlyA"/>
</dbReference>
<dbReference type="EMBL" id="CP119317">
    <property type="protein sequence ID" value="WEK55608.1"/>
    <property type="molecule type" value="Genomic_DNA"/>
</dbReference>
<keyword evidence="6" id="KW-1185">Reference proteome</keyword>
<dbReference type="Gene3D" id="3.40.50.150">
    <property type="entry name" value="Vaccinia Virus protein VP39"/>
    <property type="match status" value="1"/>
</dbReference>
<dbReference type="SUPFAM" id="SSF55174">
    <property type="entry name" value="Alpha-L RNA-binding motif"/>
    <property type="match status" value="1"/>
</dbReference>
<feature type="domain" description="RNA-binding S4" evidence="4">
    <location>
        <begin position="9"/>
        <end position="74"/>
    </location>
</feature>
<dbReference type="NCBIfam" id="TIGR00478">
    <property type="entry name" value="tly"/>
    <property type="match status" value="1"/>
</dbReference>
<sequence>MDKVTVAKERLDVMLLELGYYDSREKAKAAIMAGLVYIGTERVDKAGTKVPRDSAITVKGAVHPYVSRGGLKLEKAIRLFEIDLTGVVMLDIGASTGGFTDCALQHGAASVYAVDVGYNQLDWSLRQDERVHVMERTNFRHMTLEQLPGERPSFSSIDVSFISLKLILPVLAQLLEQGGTTVALIKPQFEAGRDQVGKSGVVRDPAVHIKVLQDVLMFADGLGFALKGLTYSPITGGEGNIEFLAYWTLSELNEAYSKQDDETITRLAKTTVEEATSNFRTSSTT</sequence>
<proteinExistence type="inferred from homology"/>
<keyword evidence="1 3" id="KW-0694">RNA-binding</keyword>
<keyword evidence="5" id="KW-0808">Transferase</keyword>
<evidence type="ECO:0000313" key="6">
    <source>
        <dbReference type="Proteomes" id="UP001178662"/>
    </source>
</evidence>
<dbReference type="Pfam" id="PF01479">
    <property type="entry name" value="S4"/>
    <property type="match status" value="1"/>
</dbReference>
<comment type="similarity">
    <text evidence="2">Belongs to the TlyA family.</text>
</comment>
<dbReference type="CDD" id="cd00165">
    <property type="entry name" value="S4"/>
    <property type="match status" value="1"/>
</dbReference>
<dbReference type="GO" id="GO:0032259">
    <property type="term" value="P:methylation"/>
    <property type="evidence" value="ECO:0007669"/>
    <property type="project" value="UniProtKB-KW"/>
</dbReference>
<gene>
    <name evidence="5" type="ORF">P0Y55_06050</name>
</gene>
<dbReference type="SUPFAM" id="SSF53335">
    <property type="entry name" value="S-adenosyl-L-methionine-dependent methyltransferases"/>
    <property type="match status" value="1"/>
</dbReference>
<protein>
    <submittedName>
        <fullName evidence="5">TlyA family RNA methyltransferase</fullName>
    </submittedName>
</protein>
<dbReference type="PANTHER" id="PTHR32319:SF0">
    <property type="entry name" value="BACTERIAL HEMOLYSIN-LIKE PROTEIN"/>
    <property type="match status" value="1"/>
</dbReference>
<dbReference type="InterPro" id="IPR004538">
    <property type="entry name" value="Hemolysin_A/TlyA"/>
</dbReference>
<dbReference type="Gene3D" id="3.10.290.10">
    <property type="entry name" value="RNA-binding S4 domain"/>
    <property type="match status" value="1"/>
</dbReference>
<name>A0AA95F2E2_9BACL</name>
<evidence type="ECO:0000256" key="3">
    <source>
        <dbReference type="PROSITE-ProRule" id="PRU00182"/>
    </source>
</evidence>
<dbReference type="AlphaFoldDB" id="A0AA95F2E2"/>
<evidence type="ECO:0000256" key="1">
    <source>
        <dbReference type="ARBA" id="ARBA00022884"/>
    </source>
</evidence>